<dbReference type="AlphaFoldDB" id="A0A2Y9B1C5"/>
<keyword evidence="2" id="KW-0175">Coiled coil</keyword>
<dbReference type="Pfam" id="PF25917">
    <property type="entry name" value="BSH_RND"/>
    <property type="match status" value="1"/>
</dbReference>
<dbReference type="Pfam" id="PF25954">
    <property type="entry name" value="Beta-barrel_RND_2"/>
    <property type="match status" value="1"/>
</dbReference>
<dbReference type="InterPro" id="IPR006143">
    <property type="entry name" value="RND_pump_MFP"/>
</dbReference>
<keyword evidence="3" id="KW-0472">Membrane</keyword>
<dbReference type="InterPro" id="IPR058792">
    <property type="entry name" value="Beta-barrel_RND_2"/>
</dbReference>
<dbReference type="GO" id="GO:0015562">
    <property type="term" value="F:efflux transmembrane transporter activity"/>
    <property type="evidence" value="ECO:0007669"/>
    <property type="project" value="TreeGrafter"/>
</dbReference>
<dbReference type="NCBIfam" id="TIGR01730">
    <property type="entry name" value="RND_mfp"/>
    <property type="match status" value="1"/>
</dbReference>
<dbReference type="Proteomes" id="UP000251571">
    <property type="component" value="Unassembled WGS sequence"/>
</dbReference>
<dbReference type="Gene3D" id="1.10.287.470">
    <property type="entry name" value="Helix hairpin bin"/>
    <property type="match status" value="1"/>
</dbReference>
<dbReference type="InterPro" id="IPR058625">
    <property type="entry name" value="MdtA-like_BSH"/>
</dbReference>
<dbReference type="RefSeq" id="WP_109565210.1">
    <property type="nucleotide sequence ID" value="NZ_QGDJ01000008.1"/>
</dbReference>
<dbReference type="Gene3D" id="2.40.30.170">
    <property type="match status" value="1"/>
</dbReference>
<dbReference type="PANTHER" id="PTHR30469:SF29">
    <property type="entry name" value="BLR2860 PROTEIN"/>
    <property type="match status" value="1"/>
</dbReference>
<proteinExistence type="inferred from homology"/>
<evidence type="ECO:0000256" key="1">
    <source>
        <dbReference type="ARBA" id="ARBA00009477"/>
    </source>
</evidence>
<feature type="domain" description="Multidrug resistance protein MdtA-like barrel-sandwich hybrid" evidence="4">
    <location>
        <begin position="87"/>
        <end position="211"/>
    </location>
</feature>
<evidence type="ECO:0000259" key="4">
    <source>
        <dbReference type="Pfam" id="PF25917"/>
    </source>
</evidence>
<comment type="similarity">
    <text evidence="1">Belongs to the membrane fusion protein (MFP) (TC 8.A.1) family.</text>
</comment>
<name>A0A2Y9B1C5_9RHOB</name>
<organism evidence="7 9">
    <name type="scientific">Jannaschia seohaensis</name>
    <dbReference type="NCBI Taxonomy" id="475081"/>
    <lineage>
        <taxon>Bacteria</taxon>
        <taxon>Pseudomonadati</taxon>
        <taxon>Pseudomonadota</taxon>
        <taxon>Alphaproteobacteria</taxon>
        <taxon>Rhodobacterales</taxon>
        <taxon>Roseobacteraceae</taxon>
        <taxon>Jannaschia</taxon>
    </lineage>
</organism>
<evidence type="ECO:0000313" key="8">
    <source>
        <dbReference type="Proteomes" id="UP000245839"/>
    </source>
</evidence>
<evidence type="ECO:0000256" key="3">
    <source>
        <dbReference type="SAM" id="Phobius"/>
    </source>
</evidence>
<evidence type="ECO:0000313" key="7">
    <source>
        <dbReference type="EMBL" id="SSA48727.1"/>
    </source>
</evidence>
<reference evidence="7 9" key="1">
    <citation type="submission" date="2016-10" db="EMBL/GenBank/DDBJ databases">
        <authorList>
            <person name="Cai Z."/>
        </authorList>
    </citation>
    <scope>NUCLEOTIDE SEQUENCE [LARGE SCALE GENOMIC DNA]</scope>
    <source>
        <strain evidence="7 9">DSM 25227</strain>
    </source>
</reference>
<evidence type="ECO:0000256" key="2">
    <source>
        <dbReference type="SAM" id="Coils"/>
    </source>
</evidence>
<dbReference type="GO" id="GO:1990281">
    <property type="term" value="C:efflux pump complex"/>
    <property type="evidence" value="ECO:0007669"/>
    <property type="project" value="TreeGrafter"/>
</dbReference>
<reference evidence="6 8" key="2">
    <citation type="submission" date="2018-03" db="EMBL/GenBank/DDBJ databases">
        <title>Genomic Encyclopedia of Archaeal and Bacterial Type Strains, Phase II (KMG-II): from individual species to whole genera.</title>
        <authorList>
            <person name="Goeker M."/>
        </authorList>
    </citation>
    <scope>NUCLEOTIDE SEQUENCE [LARGE SCALE GENOMIC DNA]</scope>
    <source>
        <strain evidence="6 8">DSM 25227</strain>
    </source>
</reference>
<protein>
    <submittedName>
        <fullName evidence="7">Membrane fusion protein, multidrug efflux system</fullName>
    </submittedName>
    <submittedName>
        <fullName evidence="6">Multidrug efflux system membrane fusion protein</fullName>
    </submittedName>
</protein>
<feature type="domain" description="CusB-like beta-barrel" evidence="5">
    <location>
        <begin position="218"/>
        <end position="287"/>
    </location>
</feature>
<dbReference type="EMBL" id="UETC01000008">
    <property type="protein sequence ID" value="SSA48727.1"/>
    <property type="molecule type" value="Genomic_DNA"/>
</dbReference>
<accession>A0A2Y9B1C5</accession>
<evidence type="ECO:0000313" key="9">
    <source>
        <dbReference type="Proteomes" id="UP000251571"/>
    </source>
</evidence>
<gene>
    <name evidence="6" type="ORF">BCF38_1084</name>
    <name evidence="7" type="ORF">SAMN05421539_1084</name>
</gene>
<dbReference type="SUPFAM" id="SSF111369">
    <property type="entry name" value="HlyD-like secretion proteins"/>
    <property type="match status" value="1"/>
</dbReference>
<sequence length="369" mass="38673">MTEDTRKELTFESDPGAGRATWVAAFIALAVVVWMGSGFFLPSAPPSTPEAAPAAGPVSVATERRQAEAVTLRLQAEGQAEPDRDTRLRAEVSGDVAEVLVEKGADVAAGQVLARLDTDRAEADLRRAEEELARAEREFDNAESLLERGVATADRVAEARADLAAAQAAVTAARDAREASDITAPFAGRIEEFGLDPGEFVQAGAEIGRIVDLDPLTVAIQVPQQAVAALRVDQTADVVFITGMRAAGRVTFVGTAAAAETRTFLVEIEVPNPDGAIPAGISATVVIPTGQALGQFVQPSTISLDPDGRIGVKVVEAGRVVFYPVEVVRAETGGIWVTGLPEEVEIITVGQGFVQAGEAVETRQAETPE</sequence>
<dbReference type="EMBL" id="QGDJ01000008">
    <property type="protein sequence ID" value="PWJ16490.1"/>
    <property type="molecule type" value="Genomic_DNA"/>
</dbReference>
<dbReference type="Proteomes" id="UP000245839">
    <property type="component" value="Unassembled WGS sequence"/>
</dbReference>
<keyword evidence="3" id="KW-0812">Transmembrane</keyword>
<dbReference type="PANTHER" id="PTHR30469">
    <property type="entry name" value="MULTIDRUG RESISTANCE PROTEIN MDTA"/>
    <property type="match status" value="1"/>
</dbReference>
<keyword evidence="8" id="KW-1185">Reference proteome</keyword>
<feature type="transmembrane region" description="Helical" evidence="3">
    <location>
        <begin position="20"/>
        <end position="41"/>
    </location>
</feature>
<evidence type="ECO:0000313" key="6">
    <source>
        <dbReference type="EMBL" id="PWJ16490.1"/>
    </source>
</evidence>
<feature type="coiled-coil region" evidence="2">
    <location>
        <begin position="118"/>
        <end position="176"/>
    </location>
</feature>
<evidence type="ECO:0000259" key="5">
    <source>
        <dbReference type="Pfam" id="PF25954"/>
    </source>
</evidence>
<dbReference type="Gene3D" id="2.40.50.100">
    <property type="match status" value="1"/>
</dbReference>
<dbReference type="OrthoDB" id="9806939at2"/>
<keyword evidence="3" id="KW-1133">Transmembrane helix</keyword>